<feature type="compositionally biased region" description="Low complexity" evidence="1">
    <location>
        <begin position="401"/>
        <end position="414"/>
    </location>
</feature>
<protein>
    <submittedName>
        <fullName evidence="2">Uncharacterized protein</fullName>
    </submittedName>
</protein>
<feature type="compositionally biased region" description="Low complexity" evidence="1">
    <location>
        <begin position="368"/>
        <end position="388"/>
    </location>
</feature>
<organism evidence="2 3">
    <name type="scientific">Puccinia graminis f. sp. tritici</name>
    <dbReference type="NCBI Taxonomy" id="56615"/>
    <lineage>
        <taxon>Eukaryota</taxon>
        <taxon>Fungi</taxon>
        <taxon>Dikarya</taxon>
        <taxon>Basidiomycota</taxon>
        <taxon>Pucciniomycotina</taxon>
        <taxon>Pucciniomycetes</taxon>
        <taxon>Pucciniales</taxon>
        <taxon>Pucciniaceae</taxon>
        <taxon>Puccinia</taxon>
    </lineage>
</organism>
<feature type="region of interest" description="Disordered" evidence="1">
    <location>
        <begin position="664"/>
        <end position="730"/>
    </location>
</feature>
<keyword evidence="3" id="KW-1185">Reference proteome</keyword>
<feature type="region of interest" description="Disordered" evidence="1">
    <location>
        <begin position="615"/>
        <end position="634"/>
    </location>
</feature>
<feature type="compositionally biased region" description="Low complexity" evidence="1">
    <location>
        <begin position="674"/>
        <end position="685"/>
    </location>
</feature>
<feature type="region of interest" description="Disordered" evidence="1">
    <location>
        <begin position="274"/>
        <end position="388"/>
    </location>
</feature>
<evidence type="ECO:0000256" key="1">
    <source>
        <dbReference type="SAM" id="MobiDB-lite"/>
    </source>
</evidence>
<dbReference type="AlphaFoldDB" id="A0A5B0QFG2"/>
<dbReference type="Proteomes" id="UP000324748">
    <property type="component" value="Unassembled WGS sequence"/>
</dbReference>
<dbReference type="EMBL" id="VSWC01000016">
    <property type="protein sequence ID" value="KAA1111911.1"/>
    <property type="molecule type" value="Genomic_DNA"/>
</dbReference>
<sequence>MEKTTNNNNNNNRRRGRKPQQQQQQQTIIMSKNSPGLDRFDDLLNRLRKSTLEKENPFPSIHAPKPKPPPSPTKQIFSPQELQELPTEQISVEPLPDPKIPPSKHTHSFSNNKSPLSTPPQPPSSVIVNLSSSSSSSSTTTTTTTPTTTTTTPLDQPSASPSPEAAAATTTTTTTSTSPLSSSTENSKLDWASLVEAARQSDAEEDQLPDLTEWATSPNHHSLSPSQEQPNKNIIPPTDPDSLAPPGAQLNVQSREEIVGALGRLVKIQLGGAIQSSSSAVKSTDRSEDPSTLTRPPPTTTITPPAASDADNNEYTKTSKRDSHASTASVSQRRQPLQSPLSSSSRLLNQKQKQSIARLIMPVSPVPSSSSSSASLSSSSATTTTTTTNINTNVGANLIDSSTSLTPTPVSSHSRPIHPPLVPSSTTTVPPAAGSSSSSSTGPSHILATSLSLNDQPSAPRKDLPVRLVDSVALRLVSGRLSSNAKSTPSSHTVDHPKARSSGPDPCTSTASDHLVGPVKLDQPLGSPDVSSAKLPDSSSSGSVNLTKKKVMEKKLGPRSLADPSSSVLPAPATHPGVDLASNILKDSPDHTIVSSTCSSSNGMSTGMASCIAGDGKKMKKTRREKKAKVGGGIMNGEIKNGEIKKKVFLKEEQRQLGTVNQNNLALPHHHPSHPTTTTSVSSTSQPPPPPSHDLHLRHPARLAPRPSKNSNRPSIHLFDKLTGGGLLKS</sequence>
<feature type="region of interest" description="Disordered" evidence="1">
    <location>
        <begin position="1"/>
        <end position="251"/>
    </location>
</feature>
<accession>A0A5B0QFG2</accession>
<feature type="compositionally biased region" description="Polar residues" evidence="1">
    <location>
        <begin position="537"/>
        <end position="546"/>
    </location>
</feature>
<comment type="caution">
    <text evidence="2">The sequence shown here is derived from an EMBL/GenBank/DDBJ whole genome shotgun (WGS) entry which is preliminary data.</text>
</comment>
<proteinExistence type="predicted"/>
<evidence type="ECO:0000313" key="2">
    <source>
        <dbReference type="EMBL" id="KAA1111911.1"/>
    </source>
</evidence>
<feature type="compositionally biased region" description="Low complexity" evidence="1">
    <location>
        <begin position="131"/>
        <end position="184"/>
    </location>
</feature>
<feature type="compositionally biased region" description="Low complexity" evidence="1">
    <location>
        <begin position="423"/>
        <end position="444"/>
    </location>
</feature>
<feature type="region of interest" description="Disordered" evidence="1">
    <location>
        <begin position="481"/>
        <end position="569"/>
    </location>
</feature>
<feature type="compositionally biased region" description="Polar residues" evidence="1">
    <location>
        <begin position="214"/>
        <end position="232"/>
    </location>
</feature>
<feature type="compositionally biased region" description="Polar residues" evidence="1">
    <location>
        <begin position="73"/>
        <end position="90"/>
    </location>
</feature>
<feature type="compositionally biased region" description="Low complexity" evidence="1">
    <location>
        <begin position="290"/>
        <end position="305"/>
    </location>
</feature>
<name>A0A5B0QFG2_PUCGR</name>
<dbReference type="OrthoDB" id="2507812at2759"/>
<feature type="compositionally biased region" description="Basic residues" evidence="1">
    <location>
        <begin position="618"/>
        <end position="629"/>
    </location>
</feature>
<feature type="region of interest" description="Disordered" evidence="1">
    <location>
        <begin position="400"/>
        <end position="447"/>
    </location>
</feature>
<feature type="compositionally biased region" description="Low complexity" evidence="1">
    <location>
        <begin position="331"/>
        <end position="348"/>
    </location>
</feature>
<feature type="compositionally biased region" description="Polar residues" evidence="1">
    <location>
        <begin position="481"/>
        <end position="492"/>
    </location>
</feature>
<reference evidence="2 3" key="1">
    <citation type="submission" date="2019-05" db="EMBL/GenBank/DDBJ databases">
        <title>Emergence of the Ug99 lineage of the wheat stem rust pathogen through somatic hybridization.</title>
        <authorList>
            <person name="Li F."/>
            <person name="Upadhyaya N.M."/>
            <person name="Sperschneider J."/>
            <person name="Matny O."/>
            <person name="Nguyen-Phuc H."/>
            <person name="Mago R."/>
            <person name="Raley C."/>
            <person name="Miller M.E."/>
            <person name="Silverstein K.A.T."/>
            <person name="Henningsen E."/>
            <person name="Hirsch C.D."/>
            <person name="Visser B."/>
            <person name="Pretorius Z.A."/>
            <person name="Steffenson B.J."/>
            <person name="Schwessinger B."/>
            <person name="Dodds P.N."/>
            <person name="Figueroa M."/>
        </authorList>
    </citation>
    <scope>NUCLEOTIDE SEQUENCE [LARGE SCALE GENOMIC DNA]</scope>
    <source>
        <strain evidence="2">21-0</strain>
    </source>
</reference>
<evidence type="ECO:0000313" key="3">
    <source>
        <dbReference type="Proteomes" id="UP000324748"/>
    </source>
</evidence>
<feature type="compositionally biased region" description="Basic and acidic residues" evidence="1">
    <location>
        <begin position="38"/>
        <end position="56"/>
    </location>
</feature>
<feature type="compositionally biased region" description="Low complexity" evidence="1">
    <location>
        <begin position="1"/>
        <end position="11"/>
    </location>
</feature>
<gene>
    <name evidence="2" type="ORF">PGT21_015246</name>
</gene>